<evidence type="ECO:0000313" key="3">
    <source>
        <dbReference type="Proteomes" id="UP000295632"/>
    </source>
</evidence>
<sequence length="228" mass="25301">MNMSRKRKLSIWRNNEGSFTLEASLVFPIIFLSILCMLIMSLYIYERVVLYQRASVAAERVAYIWDNSNKDAKTGEFEIGEYDNLYWRLTSDQVLELLFDALGDGGNTEIAIGSTGAEGELIQTKLGKHATTVFPDGATGTISYSNHLYEKKVTVTLEKTLRMPEVMGDLLGGNIQAEASASIADPVEFMRTADLMASYAQRLASYISSGNSVISLDRAKSIINKNKK</sequence>
<gene>
    <name evidence="2" type="ORF">EV213_102229</name>
</gene>
<proteinExistence type="predicted"/>
<evidence type="ECO:0000256" key="1">
    <source>
        <dbReference type="SAM" id="Phobius"/>
    </source>
</evidence>
<dbReference type="OrthoDB" id="2703555at2"/>
<protein>
    <recommendedName>
        <fullName evidence="4">TadE-like protein</fullName>
    </recommendedName>
</protein>
<dbReference type="AlphaFoldDB" id="A0A4R6U6R7"/>
<dbReference type="RefSeq" id="WP_133579084.1">
    <property type="nucleotide sequence ID" value="NZ_SNYJ01000002.1"/>
</dbReference>
<name>A0A4R6U6R7_9BACI</name>
<dbReference type="Proteomes" id="UP000295632">
    <property type="component" value="Unassembled WGS sequence"/>
</dbReference>
<keyword evidence="1" id="KW-1133">Transmembrane helix</keyword>
<comment type="caution">
    <text evidence="2">The sequence shown here is derived from an EMBL/GenBank/DDBJ whole genome shotgun (WGS) entry which is preliminary data.</text>
</comment>
<keyword evidence="1" id="KW-0812">Transmembrane</keyword>
<evidence type="ECO:0008006" key="4">
    <source>
        <dbReference type="Google" id="ProtNLM"/>
    </source>
</evidence>
<dbReference type="EMBL" id="SNYJ01000002">
    <property type="protein sequence ID" value="TDQ42198.1"/>
    <property type="molecule type" value="Genomic_DNA"/>
</dbReference>
<organism evidence="2 3">
    <name type="scientific">Aureibacillus halotolerans</name>
    <dbReference type="NCBI Taxonomy" id="1508390"/>
    <lineage>
        <taxon>Bacteria</taxon>
        <taxon>Bacillati</taxon>
        <taxon>Bacillota</taxon>
        <taxon>Bacilli</taxon>
        <taxon>Bacillales</taxon>
        <taxon>Bacillaceae</taxon>
        <taxon>Aureibacillus</taxon>
    </lineage>
</organism>
<accession>A0A4R6U6R7</accession>
<reference evidence="2 3" key="1">
    <citation type="submission" date="2019-03" db="EMBL/GenBank/DDBJ databases">
        <title>Genomic Encyclopedia of Type Strains, Phase IV (KMG-IV): sequencing the most valuable type-strain genomes for metagenomic binning, comparative biology and taxonomic classification.</title>
        <authorList>
            <person name="Goeker M."/>
        </authorList>
    </citation>
    <scope>NUCLEOTIDE SEQUENCE [LARGE SCALE GENOMIC DNA]</scope>
    <source>
        <strain evidence="2 3">DSM 28697</strain>
    </source>
</reference>
<evidence type="ECO:0000313" key="2">
    <source>
        <dbReference type="EMBL" id="TDQ42198.1"/>
    </source>
</evidence>
<feature type="transmembrane region" description="Helical" evidence="1">
    <location>
        <begin position="21"/>
        <end position="45"/>
    </location>
</feature>
<keyword evidence="1" id="KW-0472">Membrane</keyword>
<keyword evidence="3" id="KW-1185">Reference proteome</keyword>